<keyword evidence="1" id="KW-0472">Membrane</keyword>
<evidence type="ECO:0000256" key="1">
    <source>
        <dbReference type="SAM" id="Phobius"/>
    </source>
</evidence>
<name>A0A1N6D327_9BACT</name>
<organism evidence="2 3">
    <name type="scientific">Algoriphagus halophilus</name>
    <dbReference type="NCBI Taxonomy" id="226505"/>
    <lineage>
        <taxon>Bacteria</taxon>
        <taxon>Pseudomonadati</taxon>
        <taxon>Bacteroidota</taxon>
        <taxon>Cytophagia</taxon>
        <taxon>Cytophagales</taxon>
        <taxon>Cyclobacteriaceae</taxon>
        <taxon>Algoriphagus</taxon>
    </lineage>
</organism>
<keyword evidence="1" id="KW-1133">Transmembrane helix</keyword>
<feature type="transmembrane region" description="Helical" evidence="1">
    <location>
        <begin position="426"/>
        <end position="447"/>
    </location>
</feature>
<feature type="transmembrane region" description="Helical" evidence="1">
    <location>
        <begin position="103"/>
        <end position="129"/>
    </location>
</feature>
<evidence type="ECO:0000313" key="3">
    <source>
        <dbReference type="Proteomes" id="UP000185221"/>
    </source>
</evidence>
<dbReference type="AlphaFoldDB" id="A0A1N6D327"/>
<feature type="transmembrane region" description="Helical" evidence="1">
    <location>
        <begin position="355"/>
        <end position="376"/>
    </location>
</feature>
<dbReference type="EMBL" id="FSRC01000001">
    <property type="protein sequence ID" value="SIN65113.1"/>
    <property type="molecule type" value="Genomic_DNA"/>
</dbReference>
<dbReference type="Proteomes" id="UP000185221">
    <property type="component" value="Unassembled WGS sequence"/>
</dbReference>
<dbReference type="Pfam" id="PF18940">
    <property type="entry name" value="DUF5687"/>
    <property type="match status" value="1"/>
</dbReference>
<feature type="transmembrane region" description="Helical" evidence="1">
    <location>
        <begin position="308"/>
        <end position="334"/>
    </location>
</feature>
<feature type="transmembrane region" description="Helical" evidence="1">
    <location>
        <begin position="61"/>
        <end position="82"/>
    </location>
</feature>
<feature type="transmembrane region" description="Helical" evidence="1">
    <location>
        <begin position="209"/>
        <end position="231"/>
    </location>
</feature>
<proteinExistence type="predicted"/>
<dbReference type="STRING" id="226505.SAMN05444394_0073"/>
<dbReference type="InterPro" id="IPR043742">
    <property type="entry name" value="DUF5687"/>
</dbReference>
<feature type="transmembrane region" description="Helical" evidence="1">
    <location>
        <begin position="382"/>
        <end position="405"/>
    </location>
</feature>
<dbReference type="OrthoDB" id="1014144at2"/>
<gene>
    <name evidence="2" type="ORF">SAMN05444394_0073</name>
</gene>
<protein>
    <recommendedName>
        <fullName evidence="4">ABC-2 type transport system permease protein</fullName>
    </recommendedName>
</protein>
<keyword evidence="1" id="KW-0812">Transmembrane</keyword>
<feature type="transmembrane region" description="Helical" evidence="1">
    <location>
        <begin position="169"/>
        <end position="189"/>
    </location>
</feature>
<feature type="transmembrane region" description="Helical" evidence="1">
    <location>
        <begin position="141"/>
        <end position="162"/>
    </location>
</feature>
<feature type="transmembrane region" description="Helical" evidence="1">
    <location>
        <begin position="453"/>
        <end position="470"/>
    </location>
</feature>
<evidence type="ECO:0008006" key="4">
    <source>
        <dbReference type="Google" id="ProtNLM"/>
    </source>
</evidence>
<sequence>MIFELIRLQFLKSVRSTSFAKSLLITIFLAFLALLLLSYILMAGIFLQKILGVIAEGQDPLEVLCSGLIFFFLTEFMYRYFLQNLPVIELESLLHLPIGKKKIMHMLLVRSFISPISVIALLLFLPFGIQVILPSMGMASLIFWIGNILMISWSLHWFMLWFKQRFEDSLIGVFIVFAVLLLGGGSTYMGWFNLGDLVAPFFTWSLTSIVPLMITTILCVGLYFIAYTFYLNNAYLEDLSKEEEVKFANKSFGFFSRFGLAGEMANLEWKLIIRHKKSRTFLMLSAFFLLYGMIFYENPQYQTEGGGFSFIFIFVGVFITGIFMIQYGQLFLSWNSGNFDFFINQKDGIAALIRGKYLLLIAVSCLCFLLSVPYVYFGWKFLLIHLATWLFNAGVLIHLIVYLALWKPKPMDLNKGAMFNYEGVGAAQFLMIIPMMLAPYAVYLPFALWVNEYAGLAALATIGIIGILSFKKLSQININRVLSNRYEISSSFRQEL</sequence>
<evidence type="ECO:0000313" key="2">
    <source>
        <dbReference type="EMBL" id="SIN65113.1"/>
    </source>
</evidence>
<feature type="transmembrane region" description="Helical" evidence="1">
    <location>
        <begin position="280"/>
        <end position="296"/>
    </location>
</feature>
<keyword evidence="3" id="KW-1185">Reference proteome</keyword>
<accession>A0A1N6D327</accession>
<reference evidence="3" key="1">
    <citation type="submission" date="2016-11" db="EMBL/GenBank/DDBJ databases">
        <authorList>
            <person name="Varghese N."/>
            <person name="Submissions S."/>
        </authorList>
    </citation>
    <scope>NUCLEOTIDE SEQUENCE [LARGE SCALE GENOMIC DNA]</scope>
    <source>
        <strain evidence="3">DSM 15292</strain>
    </source>
</reference>
<feature type="transmembrane region" description="Helical" evidence="1">
    <location>
        <begin position="21"/>
        <end position="41"/>
    </location>
</feature>